<keyword evidence="1" id="KW-0472">Membrane</keyword>
<dbReference type="OrthoDB" id="5427350at2759"/>
<name>A0A6A6PR38_9PEZI</name>
<dbReference type="InterPro" id="IPR039535">
    <property type="entry name" value="ASST-like"/>
</dbReference>
<feature type="transmembrane region" description="Helical" evidence="1">
    <location>
        <begin position="575"/>
        <end position="593"/>
    </location>
</feature>
<dbReference type="Pfam" id="PF14269">
    <property type="entry name" value="Arylsulfotran_2"/>
    <property type="match status" value="1"/>
</dbReference>
<feature type="signal peptide" evidence="2">
    <location>
        <begin position="1"/>
        <end position="17"/>
    </location>
</feature>
<proteinExistence type="predicted"/>
<evidence type="ECO:0000313" key="3">
    <source>
        <dbReference type="EMBL" id="KAF2482539.1"/>
    </source>
</evidence>
<gene>
    <name evidence="3" type="ORF">BDY17DRAFT_324816</name>
</gene>
<protein>
    <submittedName>
        <fullName evidence="3">ASST-domain-containing protein</fullName>
    </submittedName>
</protein>
<evidence type="ECO:0000256" key="2">
    <source>
        <dbReference type="SAM" id="SignalP"/>
    </source>
</evidence>
<dbReference type="Proteomes" id="UP000799767">
    <property type="component" value="Unassembled WGS sequence"/>
</dbReference>
<sequence>MAIRVLRLALLIIGTRAIWNDPERYRHISDGSDQHHFVTRPEFAAPRYVVAKHHPRAISPGYWFVSPHVDPFTTPPYSGERNFVPCGNGPHIYDDNGVLIWSGACRYQNRNCFGFNAVQVNDTAALTFYVAEKHAQRGSEVLAPRSGFILNNRYEELAHIVIDSKYTHDEHEFYLQPDGRTIIVSMREAVNADGADINQTSRQVSATGFLEIDIASDRPIFTWSPRAAIGIHVNQSCDTVNKFNTDRKKVWDFFHLNSVEKFANGDYLVSARHMHAIYRISGQNGKILWTLGGCVGNSDFTMGDGVAFHWQHNARILYEDEARLILSFFDNESDDHDYGEPFGTNPPIGKIIELNLSSRPMTATLLRRFDRPDKGQTPTAGGLQVLGPITNAEDVRSAHVFVCWSREGYISEYDGNDKLVMEARFASDRKRTYRAFKAAFKGYPTEPPILKILSMPYNTLSILQPASVFYVSWNGATEVASWRFYGRANNSSAEFSLVADASKSGFETSVIVPQHIPFAYAEAFDADGKGIGRSEVVGIELPSGASGLGNEALIFPNEGLPAAPSSLQGYSTAELLGFLVLFSLAVYGLVGLLRKLLKAGVRLWRGDRAAVGYSQLPLSDL</sequence>
<dbReference type="AlphaFoldDB" id="A0A6A6PR38"/>
<evidence type="ECO:0000313" key="4">
    <source>
        <dbReference type="Proteomes" id="UP000799767"/>
    </source>
</evidence>
<dbReference type="RefSeq" id="XP_033589109.1">
    <property type="nucleotide sequence ID" value="XM_033737268.1"/>
</dbReference>
<dbReference type="PANTHER" id="PTHR35340:SF8">
    <property type="entry name" value="ASST-DOMAIN-CONTAINING PROTEIN"/>
    <property type="match status" value="1"/>
</dbReference>
<keyword evidence="4" id="KW-1185">Reference proteome</keyword>
<dbReference type="InterPro" id="IPR053143">
    <property type="entry name" value="Arylsulfate_ST"/>
</dbReference>
<keyword evidence="1" id="KW-1133">Transmembrane helix</keyword>
<dbReference type="EMBL" id="MU001636">
    <property type="protein sequence ID" value="KAF2482539.1"/>
    <property type="molecule type" value="Genomic_DNA"/>
</dbReference>
<accession>A0A6A6PR38</accession>
<evidence type="ECO:0000256" key="1">
    <source>
        <dbReference type="SAM" id="Phobius"/>
    </source>
</evidence>
<keyword evidence="1" id="KW-0812">Transmembrane</keyword>
<dbReference type="PANTHER" id="PTHR35340">
    <property type="entry name" value="PQQ ENZYME REPEAT PROTEIN-RELATED"/>
    <property type="match status" value="1"/>
</dbReference>
<organism evidence="3 4">
    <name type="scientific">Neohortaea acidophila</name>
    <dbReference type="NCBI Taxonomy" id="245834"/>
    <lineage>
        <taxon>Eukaryota</taxon>
        <taxon>Fungi</taxon>
        <taxon>Dikarya</taxon>
        <taxon>Ascomycota</taxon>
        <taxon>Pezizomycotina</taxon>
        <taxon>Dothideomycetes</taxon>
        <taxon>Dothideomycetidae</taxon>
        <taxon>Mycosphaerellales</taxon>
        <taxon>Teratosphaeriaceae</taxon>
        <taxon>Neohortaea</taxon>
    </lineage>
</organism>
<dbReference type="GeneID" id="54478270"/>
<keyword evidence="2" id="KW-0732">Signal</keyword>
<reference evidence="3" key="1">
    <citation type="journal article" date="2020" name="Stud. Mycol.">
        <title>101 Dothideomycetes genomes: a test case for predicting lifestyles and emergence of pathogens.</title>
        <authorList>
            <person name="Haridas S."/>
            <person name="Albert R."/>
            <person name="Binder M."/>
            <person name="Bloem J."/>
            <person name="Labutti K."/>
            <person name="Salamov A."/>
            <person name="Andreopoulos B."/>
            <person name="Baker S."/>
            <person name="Barry K."/>
            <person name="Bills G."/>
            <person name="Bluhm B."/>
            <person name="Cannon C."/>
            <person name="Castanera R."/>
            <person name="Culley D."/>
            <person name="Daum C."/>
            <person name="Ezra D."/>
            <person name="Gonzalez J."/>
            <person name="Henrissat B."/>
            <person name="Kuo A."/>
            <person name="Liang C."/>
            <person name="Lipzen A."/>
            <person name="Lutzoni F."/>
            <person name="Magnuson J."/>
            <person name="Mondo S."/>
            <person name="Nolan M."/>
            <person name="Ohm R."/>
            <person name="Pangilinan J."/>
            <person name="Park H.-J."/>
            <person name="Ramirez L."/>
            <person name="Alfaro M."/>
            <person name="Sun H."/>
            <person name="Tritt A."/>
            <person name="Yoshinaga Y."/>
            <person name="Zwiers L.-H."/>
            <person name="Turgeon B."/>
            <person name="Goodwin S."/>
            <person name="Spatafora J."/>
            <person name="Crous P."/>
            <person name="Grigoriev I."/>
        </authorList>
    </citation>
    <scope>NUCLEOTIDE SEQUENCE</scope>
    <source>
        <strain evidence="3">CBS 113389</strain>
    </source>
</reference>
<feature type="chain" id="PRO_5025509604" evidence="2">
    <location>
        <begin position="18"/>
        <end position="621"/>
    </location>
</feature>